<dbReference type="Proteomes" id="UP000078200">
    <property type="component" value="Unassembled WGS sequence"/>
</dbReference>
<accession>A0A1A9ULS5</accession>
<organism evidence="1 2">
    <name type="scientific">Glossina austeni</name>
    <name type="common">Savannah tsetse fly</name>
    <dbReference type="NCBI Taxonomy" id="7395"/>
    <lineage>
        <taxon>Eukaryota</taxon>
        <taxon>Metazoa</taxon>
        <taxon>Ecdysozoa</taxon>
        <taxon>Arthropoda</taxon>
        <taxon>Hexapoda</taxon>
        <taxon>Insecta</taxon>
        <taxon>Pterygota</taxon>
        <taxon>Neoptera</taxon>
        <taxon>Endopterygota</taxon>
        <taxon>Diptera</taxon>
        <taxon>Brachycera</taxon>
        <taxon>Muscomorpha</taxon>
        <taxon>Hippoboscoidea</taxon>
        <taxon>Glossinidae</taxon>
        <taxon>Glossina</taxon>
    </lineage>
</organism>
<reference evidence="1" key="1">
    <citation type="submission" date="2020-05" db="UniProtKB">
        <authorList>
            <consortium name="EnsemblMetazoa"/>
        </authorList>
    </citation>
    <scope>IDENTIFICATION</scope>
    <source>
        <strain evidence="1">TTRI</strain>
    </source>
</reference>
<sequence length="150" mass="17081">MAFIFAWKTPEWTGLAIRTTTLSPSVPKRQAAANRLLLLPFLNPLTPQKITPEYIEFMTKHFDVGSSAPPTTDTLYDSRSRVLNDVFASSSIAIDSNHAVPWCQSLRKPGMPSSYLTRTRSSQVSSYDLQHYFSSSHYKRHKKKKRVENC</sequence>
<dbReference type="EnsemblMetazoa" id="GAUT008621-RA">
    <property type="protein sequence ID" value="GAUT008621-PA"/>
    <property type="gene ID" value="GAUT008621"/>
</dbReference>
<name>A0A1A9ULS5_GLOAU</name>
<proteinExistence type="predicted"/>
<keyword evidence="2" id="KW-1185">Reference proteome</keyword>
<dbReference type="AlphaFoldDB" id="A0A1A9ULS5"/>
<evidence type="ECO:0000313" key="2">
    <source>
        <dbReference type="Proteomes" id="UP000078200"/>
    </source>
</evidence>
<protein>
    <submittedName>
        <fullName evidence="1">Uncharacterized protein</fullName>
    </submittedName>
</protein>
<evidence type="ECO:0000313" key="1">
    <source>
        <dbReference type="EnsemblMetazoa" id="GAUT008621-PA"/>
    </source>
</evidence>
<dbReference type="VEuPathDB" id="VectorBase:GAUT008621"/>